<dbReference type="GO" id="GO:0016747">
    <property type="term" value="F:acyltransferase activity, transferring groups other than amino-acyl groups"/>
    <property type="evidence" value="ECO:0007669"/>
    <property type="project" value="InterPro"/>
</dbReference>
<evidence type="ECO:0000313" key="2">
    <source>
        <dbReference type="EMBL" id="MYL65030.1"/>
    </source>
</evidence>
<dbReference type="InterPro" id="IPR051531">
    <property type="entry name" value="N-acetyltransferase"/>
</dbReference>
<dbReference type="Gene3D" id="3.40.630.30">
    <property type="match status" value="1"/>
</dbReference>
<protein>
    <submittedName>
        <fullName evidence="2">GNAT family N-acetyltransferase</fullName>
    </submittedName>
</protein>
<dbReference type="InterPro" id="IPR016181">
    <property type="entry name" value="Acyl_CoA_acyltransferase"/>
</dbReference>
<dbReference type="Proteomes" id="UP000447833">
    <property type="component" value="Unassembled WGS sequence"/>
</dbReference>
<proteinExistence type="predicted"/>
<dbReference type="InterPro" id="IPR000182">
    <property type="entry name" value="GNAT_dom"/>
</dbReference>
<dbReference type="PANTHER" id="PTHR43792:SF1">
    <property type="entry name" value="N-ACETYLTRANSFERASE DOMAIN-CONTAINING PROTEIN"/>
    <property type="match status" value="1"/>
</dbReference>
<comment type="caution">
    <text evidence="2">The sequence shown here is derived from an EMBL/GenBank/DDBJ whole genome shotgun (WGS) entry which is preliminary data.</text>
</comment>
<evidence type="ECO:0000259" key="1">
    <source>
        <dbReference type="PROSITE" id="PS51186"/>
    </source>
</evidence>
<reference evidence="2 3" key="1">
    <citation type="submission" date="2019-11" db="EMBL/GenBank/DDBJ databases">
        <title>Genome sequences of 17 halophilic strains isolated from different environments.</title>
        <authorList>
            <person name="Furrow R.E."/>
        </authorList>
    </citation>
    <scope>NUCLEOTIDE SEQUENCE [LARGE SCALE GENOMIC DNA]</scope>
    <source>
        <strain evidence="2 3">22506_14_FS</strain>
    </source>
</reference>
<keyword evidence="2" id="KW-0808">Transferase</keyword>
<feature type="domain" description="N-acetyltransferase" evidence="1">
    <location>
        <begin position="11"/>
        <end position="166"/>
    </location>
</feature>
<dbReference type="PROSITE" id="PS51186">
    <property type="entry name" value="GNAT"/>
    <property type="match status" value="1"/>
</dbReference>
<name>A0A845F2L1_9BACL</name>
<dbReference type="EMBL" id="WMEY01000005">
    <property type="protein sequence ID" value="MYL65030.1"/>
    <property type="molecule type" value="Genomic_DNA"/>
</dbReference>
<dbReference type="RefSeq" id="WP_160920410.1">
    <property type="nucleotide sequence ID" value="NZ_WMEY01000005.1"/>
</dbReference>
<evidence type="ECO:0000313" key="3">
    <source>
        <dbReference type="Proteomes" id="UP000447833"/>
    </source>
</evidence>
<accession>A0A845F2L1</accession>
<sequence length="169" mass="19570">MTTHIFSTERLVLRKMIPEDVDSLLEIFSDKEVMKYYPSCKNRNDTVKWIEWTLHHYKVYGFGMWIVEDKESGQLIGQCGLVLQKLVHGVEVELGYLFAKQHWGKGYATEAAFACKKYAFNELGLSKLISLIDPQNKASLKVAKRIGMTYECTVIKWNKQLNLYCCNSM</sequence>
<dbReference type="AlphaFoldDB" id="A0A845F2L1"/>
<dbReference type="Pfam" id="PF13302">
    <property type="entry name" value="Acetyltransf_3"/>
    <property type="match status" value="1"/>
</dbReference>
<organism evidence="2 3">
    <name type="scientific">Guptibacillus hwajinpoensis</name>
    <dbReference type="NCBI Taxonomy" id="208199"/>
    <lineage>
        <taxon>Bacteria</taxon>
        <taxon>Bacillati</taxon>
        <taxon>Bacillota</taxon>
        <taxon>Bacilli</taxon>
        <taxon>Bacillales</taxon>
        <taxon>Guptibacillaceae</taxon>
        <taxon>Guptibacillus</taxon>
    </lineage>
</organism>
<dbReference type="SUPFAM" id="SSF55729">
    <property type="entry name" value="Acyl-CoA N-acyltransferases (Nat)"/>
    <property type="match status" value="1"/>
</dbReference>
<gene>
    <name evidence="2" type="ORF">GLW07_16855</name>
</gene>
<dbReference type="PANTHER" id="PTHR43792">
    <property type="entry name" value="GNAT FAMILY, PUTATIVE (AFU_ORTHOLOGUE AFUA_3G00765)-RELATED-RELATED"/>
    <property type="match status" value="1"/>
</dbReference>